<sequence>MALRLSTLKRAAVESRRMFEPRSFRHFSAIPPPLSGAFDRPTASPPLVLPEFYQDQLDFNDDKSFGFGFPSFYFGGSTELMAVPKKKVSKYKRGLRNGPKALKPTPVIIRCSRMFLLPPADTSMFPGVVGELSCHISTAAAVNAQYRMSKGRESNAVLSGGLKINMLFEHMLLLGVYDRFYIHKKNKMAMSPKSCVFDWFSLVLPNYAVLLPQWSLRSNTCHHLLG</sequence>
<evidence type="ECO:0000256" key="4">
    <source>
        <dbReference type="ARBA" id="ARBA00023128"/>
    </source>
</evidence>
<keyword evidence="3" id="KW-0689">Ribosomal protein</keyword>
<name>A0A565AYY4_9BRAS</name>
<reference evidence="6" key="1">
    <citation type="submission" date="2019-07" db="EMBL/GenBank/DDBJ databases">
        <authorList>
            <person name="Dittberner H."/>
        </authorList>
    </citation>
    <scope>NUCLEOTIDE SEQUENCE [LARGE SCALE GENOMIC DNA]</scope>
</reference>
<evidence type="ECO:0000313" key="7">
    <source>
        <dbReference type="Proteomes" id="UP000489600"/>
    </source>
</evidence>
<dbReference type="OrthoDB" id="2014905at2759"/>
<dbReference type="GO" id="GO:0005762">
    <property type="term" value="C:mitochondrial large ribosomal subunit"/>
    <property type="evidence" value="ECO:0007669"/>
    <property type="project" value="TreeGrafter"/>
</dbReference>
<dbReference type="GO" id="GO:0003735">
    <property type="term" value="F:structural constituent of ribosome"/>
    <property type="evidence" value="ECO:0007669"/>
    <property type="project" value="TreeGrafter"/>
</dbReference>
<comment type="similarity">
    <text evidence="2">Belongs to the bacterial ribosomal protein bL32 family.</text>
</comment>
<keyword evidence="4" id="KW-0496">Mitochondrion</keyword>
<proteinExistence type="inferred from homology"/>
<keyword evidence="7" id="KW-1185">Reference proteome</keyword>
<dbReference type="PANTHER" id="PTHR21026">
    <property type="entry name" value="39S RIBOSOMAL PROTEIN L32, MITOCHONDRIAL"/>
    <property type="match status" value="1"/>
</dbReference>
<comment type="subcellular location">
    <subcellularLocation>
        <location evidence="1">Mitochondrion</location>
    </subcellularLocation>
</comment>
<evidence type="ECO:0000256" key="1">
    <source>
        <dbReference type="ARBA" id="ARBA00004173"/>
    </source>
</evidence>
<evidence type="ECO:0000256" key="5">
    <source>
        <dbReference type="ARBA" id="ARBA00023274"/>
    </source>
</evidence>
<evidence type="ECO:0000313" key="6">
    <source>
        <dbReference type="EMBL" id="VVA94606.1"/>
    </source>
</evidence>
<evidence type="ECO:0000256" key="3">
    <source>
        <dbReference type="ARBA" id="ARBA00022980"/>
    </source>
</evidence>
<dbReference type="InterPro" id="IPR051991">
    <property type="entry name" value="Mitoribosomal_protein_bL32"/>
</dbReference>
<dbReference type="Proteomes" id="UP000489600">
    <property type="component" value="Unassembled WGS sequence"/>
</dbReference>
<gene>
    <name evidence="6" type="ORF">ANE_LOCUS5051</name>
</gene>
<organism evidence="6 7">
    <name type="scientific">Arabis nemorensis</name>
    <dbReference type="NCBI Taxonomy" id="586526"/>
    <lineage>
        <taxon>Eukaryota</taxon>
        <taxon>Viridiplantae</taxon>
        <taxon>Streptophyta</taxon>
        <taxon>Embryophyta</taxon>
        <taxon>Tracheophyta</taxon>
        <taxon>Spermatophyta</taxon>
        <taxon>Magnoliopsida</taxon>
        <taxon>eudicotyledons</taxon>
        <taxon>Gunneridae</taxon>
        <taxon>Pentapetalae</taxon>
        <taxon>rosids</taxon>
        <taxon>malvids</taxon>
        <taxon>Brassicales</taxon>
        <taxon>Brassicaceae</taxon>
        <taxon>Arabideae</taxon>
        <taxon>Arabis</taxon>
    </lineage>
</organism>
<protein>
    <submittedName>
        <fullName evidence="6">Uncharacterized protein</fullName>
    </submittedName>
</protein>
<evidence type="ECO:0000256" key="2">
    <source>
        <dbReference type="ARBA" id="ARBA00008560"/>
    </source>
</evidence>
<dbReference type="PANTHER" id="PTHR21026:SF2">
    <property type="entry name" value="LARGE RIBOSOMAL SUBUNIT PROTEIN BL32M"/>
    <property type="match status" value="1"/>
</dbReference>
<keyword evidence="5" id="KW-0687">Ribonucleoprotein</keyword>
<dbReference type="EMBL" id="CABITT030000002">
    <property type="protein sequence ID" value="VVA94606.1"/>
    <property type="molecule type" value="Genomic_DNA"/>
</dbReference>
<accession>A0A565AYY4</accession>
<dbReference type="AlphaFoldDB" id="A0A565AYY4"/>
<comment type="caution">
    <text evidence="6">The sequence shown here is derived from an EMBL/GenBank/DDBJ whole genome shotgun (WGS) entry which is preliminary data.</text>
</comment>